<dbReference type="AlphaFoldDB" id="A0A9N8Z0V7"/>
<dbReference type="PROSITE" id="PS00107">
    <property type="entry name" value="PROTEIN_KINASE_ATP"/>
    <property type="match status" value="1"/>
</dbReference>
<dbReference type="PANTHER" id="PTHR14030">
    <property type="entry name" value="MITOTIC CHECKPOINT SERINE/THREONINE-PROTEIN KINASE BUB1"/>
    <property type="match status" value="1"/>
</dbReference>
<dbReference type="PROSITE" id="PS50011">
    <property type="entry name" value="PROTEIN_KINASE_DOM"/>
    <property type="match status" value="1"/>
</dbReference>
<dbReference type="InterPro" id="IPR000719">
    <property type="entry name" value="Prot_kinase_dom"/>
</dbReference>
<dbReference type="InterPro" id="IPR011009">
    <property type="entry name" value="Kinase-like_dom_sf"/>
</dbReference>
<dbReference type="PROSITE" id="PS51489">
    <property type="entry name" value="BUB1_N"/>
    <property type="match status" value="1"/>
</dbReference>
<dbReference type="Gene3D" id="1.10.510.10">
    <property type="entry name" value="Transferase(Phosphotransferase) domain 1"/>
    <property type="match status" value="2"/>
</dbReference>
<feature type="compositionally biased region" description="Polar residues" evidence="8">
    <location>
        <begin position="302"/>
        <end position="315"/>
    </location>
</feature>
<keyword evidence="12" id="KW-1185">Reference proteome</keyword>
<comment type="caution">
    <text evidence="11">The sequence shown here is derived from an EMBL/GenBank/DDBJ whole genome shotgun (WGS) entry which is preliminary data.</text>
</comment>
<feature type="region of interest" description="Disordered" evidence="8">
    <location>
        <begin position="1"/>
        <end position="26"/>
    </location>
</feature>
<feature type="domain" description="Protein kinase" evidence="9">
    <location>
        <begin position="753"/>
        <end position="1121"/>
    </location>
</feature>
<gene>
    <name evidence="11" type="ORF">PBRASI_LOCUS963</name>
</gene>
<feature type="compositionally biased region" description="Basic and acidic residues" evidence="8">
    <location>
        <begin position="319"/>
        <end position="329"/>
    </location>
</feature>
<dbReference type="GO" id="GO:0004672">
    <property type="term" value="F:protein kinase activity"/>
    <property type="evidence" value="ECO:0007669"/>
    <property type="project" value="InterPro"/>
</dbReference>
<evidence type="ECO:0000256" key="3">
    <source>
        <dbReference type="ARBA" id="ARBA00022741"/>
    </source>
</evidence>
<dbReference type="InterPro" id="IPR013212">
    <property type="entry name" value="Mad3/Bub1_I"/>
</dbReference>
<dbReference type="GO" id="GO:0051754">
    <property type="term" value="P:meiotic sister chromatid cohesion, centromeric"/>
    <property type="evidence" value="ECO:0007669"/>
    <property type="project" value="TreeGrafter"/>
</dbReference>
<dbReference type="PROSITE" id="PS00108">
    <property type="entry name" value="PROTEIN_KINASE_ST"/>
    <property type="match status" value="1"/>
</dbReference>
<comment type="subcellular location">
    <subcellularLocation>
        <location evidence="1">Chromosome</location>
        <location evidence="1">Centromere</location>
        <location evidence="1">Kinetochore</location>
    </subcellularLocation>
</comment>
<dbReference type="GO" id="GO:0000776">
    <property type="term" value="C:kinetochore"/>
    <property type="evidence" value="ECO:0007669"/>
    <property type="project" value="UniProtKB-KW"/>
</dbReference>
<feature type="domain" description="BUB1 N-terminal" evidence="10">
    <location>
        <begin position="75"/>
        <end position="232"/>
    </location>
</feature>
<dbReference type="Pfam" id="PF08311">
    <property type="entry name" value="Mad3_BUB1_I"/>
    <property type="match status" value="1"/>
</dbReference>
<feature type="compositionally biased region" description="Basic and acidic residues" evidence="8">
    <location>
        <begin position="385"/>
        <end position="394"/>
    </location>
</feature>
<evidence type="ECO:0000256" key="6">
    <source>
        <dbReference type="ARBA" id="ARBA00023328"/>
    </source>
</evidence>
<feature type="region of interest" description="Disordered" evidence="8">
    <location>
        <begin position="302"/>
        <end position="329"/>
    </location>
</feature>
<dbReference type="InterPro" id="IPR017441">
    <property type="entry name" value="Protein_kinase_ATP_BS"/>
</dbReference>
<dbReference type="InterPro" id="IPR015661">
    <property type="entry name" value="Bub1/Mad3"/>
</dbReference>
<dbReference type="GO" id="GO:0007094">
    <property type="term" value="P:mitotic spindle assembly checkpoint signaling"/>
    <property type="evidence" value="ECO:0007669"/>
    <property type="project" value="InterPro"/>
</dbReference>
<dbReference type="InterPro" id="IPR008271">
    <property type="entry name" value="Ser/Thr_kinase_AS"/>
</dbReference>
<keyword evidence="4" id="KW-0995">Kinetochore</keyword>
<feature type="compositionally biased region" description="Polar residues" evidence="8">
    <location>
        <begin position="1"/>
        <end position="19"/>
    </location>
</feature>
<keyword evidence="5 7" id="KW-0067">ATP-binding</keyword>
<feature type="compositionally biased region" description="Polar residues" evidence="8">
    <location>
        <begin position="395"/>
        <end position="405"/>
    </location>
</feature>
<evidence type="ECO:0000259" key="10">
    <source>
        <dbReference type="PROSITE" id="PS51489"/>
    </source>
</evidence>
<dbReference type="GO" id="GO:0005524">
    <property type="term" value="F:ATP binding"/>
    <property type="evidence" value="ECO:0007669"/>
    <property type="project" value="UniProtKB-UniRule"/>
</dbReference>
<evidence type="ECO:0000256" key="4">
    <source>
        <dbReference type="ARBA" id="ARBA00022838"/>
    </source>
</evidence>
<proteinExistence type="predicted"/>
<feature type="region of interest" description="Disordered" evidence="8">
    <location>
        <begin position="369"/>
        <end position="408"/>
    </location>
</feature>
<dbReference type="EMBL" id="CAJVPI010000055">
    <property type="protein sequence ID" value="CAG8468716.1"/>
    <property type="molecule type" value="Genomic_DNA"/>
</dbReference>
<name>A0A9N8Z0V7_9GLOM</name>
<dbReference type="SMART" id="SM00777">
    <property type="entry name" value="Mad3_BUB1_I"/>
    <property type="match status" value="1"/>
</dbReference>
<protein>
    <submittedName>
        <fullName evidence="11">9928_t:CDS:1</fullName>
    </submittedName>
</protein>
<evidence type="ECO:0000313" key="12">
    <source>
        <dbReference type="Proteomes" id="UP000789739"/>
    </source>
</evidence>
<accession>A0A9N8Z0V7</accession>
<dbReference type="Pfam" id="PF00069">
    <property type="entry name" value="Pkinase"/>
    <property type="match status" value="1"/>
</dbReference>
<evidence type="ECO:0000256" key="7">
    <source>
        <dbReference type="PROSITE-ProRule" id="PRU10141"/>
    </source>
</evidence>
<dbReference type="Proteomes" id="UP000789739">
    <property type="component" value="Unassembled WGS sequence"/>
</dbReference>
<evidence type="ECO:0000313" key="11">
    <source>
        <dbReference type="EMBL" id="CAG8468716.1"/>
    </source>
</evidence>
<dbReference type="GO" id="GO:0005634">
    <property type="term" value="C:nucleus"/>
    <property type="evidence" value="ECO:0007669"/>
    <property type="project" value="TreeGrafter"/>
</dbReference>
<evidence type="ECO:0000259" key="9">
    <source>
        <dbReference type="PROSITE" id="PS50011"/>
    </source>
</evidence>
<reference evidence="11" key="1">
    <citation type="submission" date="2021-06" db="EMBL/GenBank/DDBJ databases">
        <authorList>
            <person name="Kallberg Y."/>
            <person name="Tangrot J."/>
            <person name="Rosling A."/>
        </authorList>
    </citation>
    <scope>NUCLEOTIDE SEQUENCE</scope>
    <source>
        <strain evidence="11">BR232B</strain>
    </source>
</reference>
<dbReference type="SMART" id="SM00220">
    <property type="entry name" value="S_TKc"/>
    <property type="match status" value="1"/>
</dbReference>
<organism evidence="11 12">
    <name type="scientific">Paraglomus brasilianum</name>
    <dbReference type="NCBI Taxonomy" id="144538"/>
    <lineage>
        <taxon>Eukaryota</taxon>
        <taxon>Fungi</taxon>
        <taxon>Fungi incertae sedis</taxon>
        <taxon>Mucoromycota</taxon>
        <taxon>Glomeromycotina</taxon>
        <taxon>Glomeromycetes</taxon>
        <taxon>Paraglomerales</taxon>
        <taxon>Paraglomeraceae</taxon>
        <taxon>Paraglomus</taxon>
    </lineage>
</organism>
<evidence type="ECO:0000256" key="5">
    <source>
        <dbReference type="ARBA" id="ARBA00022840"/>
    </source>
</evidence>
<evidence type="ECO:0000256" key="1">
    <source>
        <dbReference type="ARBA" id="ARBA00004629"/>
    </source>
</evidence>
<dbReference type="FunFam" id="1.25.40.430:FF:000003">
    <property type="entry name" value="Checkpoint serine/threonine-protein kinase BUB1"/>
    <property type="match status" value="1"/>
</dbReference>
<dbReference type="OrthoDB" id="248495at2759"/>
<keyword evidence="3 7" id="KW-0547">Nucleotide-binding</keyword>
<keyword evidence="6" id="KW-0137">Centromere</keyword>
<evidence type="ECO:0000256" key="2">
    <source>
        <dbReference type="ARBA" id="ARBA00022454"/>
    </source>
</evidence>
<dbReference type="Gene3D" id="1.25.40.430">
    <property type="match status" value="1"/>
</dbReference>
<keyword evidence="2" id="KW-0158">Chromosome</keyword>
<dbReference type="PANTHER" id="PTHR14030:SF4">
    <property type="entry name" value="BUB1 KINASE, ISOFORM A-RELATED"/>
    <property type="match status" value="1"/>
</dbReference>
<feature type="binding site" evidence="7">
    <location>
        <position position="787"/>
    </location>
    <ligand>
        <name>ATP</name>
        <dbReference type="ChEBI" id="CHEBI:30616"/>
    </ligand>
</feature>
<dbReference type="SUPFAM" id="SSF56112">
    <property type="entry name" value="Protein kinase-like (PK-like)"/>
    <property type="match status" value="1"/>
</dbReference>
<sequence>MDARNRSSLVNPSQLSPSPFVNHKNQDIPEFSSFEHQKENILPLKQGRSAASLSEVFSKDHAQRTAQLASTHATFAAELETLDELDDPLDVYNRYIKWTMENYPQGHNHESKLIPLLERATRTFKDDERYKKDPRYLKLWLLYAKYVEHPRDIFVFLENNEIGQDLAAFYEEYGALLESVKRFKEADQIFQLGIHRRARPLERLKRRFAAFQARMTVSFNPTETEDLQSLDPLADNPRRTVLGVKTSASSTRSVPQNVFHARDLNISSAMQSGIEAGGRQGSMASGTSDRKLPIFYDPDGQRTSAVLDDSTSNTPWRDYGTELSRRQENIQESTKWKGVTLPMGCSPRTPLSEKFQVYCDKEEVREVQSSVVEQPPDVNALTNVDKPHQKHNDTRSVSSNTQNPSREPIKCVSYPRYRMKSTSIILAEIKQFGDKVAADVYSVYTDDDEFCFEEIRAKAKGQELETQQQQLTSPVRKNARGQDYWNECDHTPTSTAAPVRKRQKPSPTINTKLAMADILQLFNEPLHGNLKIDKEDVIENSINLDEDDTFTFRSQSDNKTPSAVQNSSLFSIYTDTTTPVRGSPISSPSLLSTDFSGTFDSTLDRNQYFDRRGVIKTTGFCPLTPISERGSEEGTVIQLSLSETPQSPPFSLIPLLPHANLLHPDQPLATRSPSQQITIVTPLLLDSLLTSISPPIETYPGVYLSGEVCGKAWMFETIGKRDGKSGSKEVGNNIQSGKINDADNVVKLFDDQYRVVRKLGEGGYARVYQVVSVTSQKMSKEQTYALKLSIPSTKWEFYVIQQLHMRLCLHFPYSPYLASSLISSPKTYIFSDESYLLLTYRPYGTLLDLVNVCTRENSVLDELLTLFFTSSLLSLLITIHSVSILHNDIKPDNILLRLAPNTPLSSDYCPNQNGWEERGLIMIDFGSAVDLKLFNREEKFKMEWMVDEGDCTEMREGRGCKWEQDYWRVAGVIYVMLFGAYMKVICEETQESDKGGCGHKNASRNDYEDCKDSIKLGISNIDFNNSEDVDKSISTLSDSISTKHYKPAQPFKRYWQTNIWSQLFDILLNPFLYSQDCNTSLTSELIELRDEIDNYLKANCEKNGKSLKGLLRKLEVEFESR</sequence>
<dbReference type="GO" id="GO:0032991">
    <property type="term" value="C:protein-containing complex"/>
    <property type="evidence" value="ECO:0007669"/>
    <property type="project" value="UniProtKB-ARBA"/>
</dbReference>
<evidence type="ECO:0000256" key="8">
    <source>
        <dbReference type="SAM" id="MobiDB-lite"/>
    </source>
</evidence>